<evidence type="ECO:0008006" key="5">
    <source>
        <dbReference type="Google" id="ProtNLM"/>
    </source>
</evidence>
<feature type="region of interest" description="Disordered" evidence="1">
    <location>
        <begin position="420"/>
        <end position="444"/>
    </location>
</feature>
<feature type="compositionally biased region" description="Basic and acidic residues" evidence="1">
    <location>
        <begin position="433"/>
        <end position="444"/>
    </location>
</feature>
<keyword evidence="2" id="KW-0732">Signal</keyword>
<name>A0ABP0EPM1_9ASCO</name>
<accession>A0ABP0EPM1</accession>
<reference evidence="3 4" key="1">
    <citation type="submission" date="2024-01" db="EMBL/GenBank/DDBJ databases">
        <authorList>
            <consortium name="Genoscope - CEA"/>
            <person name="William W."/>
        </authorList>
    </citation>
    <scope>NUCLEOTIDE SEQUENCE [LARGE SCALE GENOMIC DNA]</scope>
    <source>
        <strain evidence="3 4">29B2s-10</strain>
    </source>
</reference>
<evidence type="ECO:0000313" key="3">
    <source>
        <dbReference type="EMBL" id="CAK7921765.1"/>
    </source>
</evidence>
<feature type="signal peptide" evidence="2">
    <location>
        <begin position="1"/>
        <end position="26"/>
    </location>
</feature>
<dbReference type="InterPro" id="IPR021848">
    <property type="entry name" value="HODM_asu-like"/>
</dbReference>
<proteinExistence type="predicted"/>
<evidence type="ECO:0000313" key="4">
    <source>
        <dbReference type="Proteomes" id="UP001497600"/>
    </source>
</evidence>
<gene>
    <name evidence="3" type="ORF">CAAN4_H18074</name>
</gene>
<evidence type="ECO:0000256" key="1">
    <source>
        <dbReference type="SAM" id="MobiDB-lite"/>
    </source>
</evidence>
<dbReference type="EMBL" id="OZ004260">
    <property type="protein sequence ID" value="CAK7921765.1"/>
    <property type="molecule type" value="Genomic_DNA"/>
</dbReference>
<dbReference type="Pfam" id="PF11927">
    <property type="entry name" value="HODM_asu-like"/>
    <property type="match status" value="1"/>
</dbReference>
<feature type="compositionally biased region" description="Polar residues" evidence="1">
    <location>
        <begin position="420"/>
        <end position="432"/>
    </location>
</feature>
<feature type="chain" id="PRO_5046139630" description="HRQ family protein 1" evidence="2">
    <location>
        <begin position="27"/>
        <end position="444"/>
    </location>
</feature>
<sequence length="444" mass="52499">MIQIGLLVLLVTALVVGPKYYPSIFAKPIQNYRKYFGTTPPSTPSSSRKSSYSSNEPLAPPTPLMITPEQVKNYDDRPWRPFRWPYHQTMSIFRLEMNHWLDMDKYYWRYIQEKKRIWMKYGRENIDWLPEGYEPSVELMQMVTDHMLTRYPLLFTLVEDRGEGGKIVYNEMTEETLDMTMPLKEHPLLYVSNMAKEDFYIVMKNPKDDLHYLVAAAVPFPGGSFGIHEKIGRHLDVIHEGVPYYKEKLKRSMERWFERLTPNDPVERASWYISWDHKLKLNNVYQLPKFNPNIEADIKSMDPKDFNIRVERQTLRKLPKSGAVIFTNHPIFYSIEEMKDEPLIPSLLRKILYEGPEDILKYKNFELFRDHIAGYLDELIQRQKDKGLISDDTPLKTIPSYPFAHWAKTDFDFVNGWNNPSPSYSKEGSNYTEKAKMEKYAEND</sequence>
<feature type="compositionally biased region" description="Low complexity" evidence="1">
    <location>
        <begin position="40"/>
        <end position="54"/>
    </location>
</feature>
<protein>
    <recommendedName>
        <fullName evidence="5">HRQ family protein 1</fullName>
    </recommendedName>
</protein>
<evidence type="ECO:0000256" key="2">
    <source>
        <dbReference type="SAM" id="SignalP"/>
    </source>
</evidence>
<keyword evidence="4" id="KW-1185">Reference proteome</keyword>
<dbReference type="Proteomes" id="UP001497600">
    <property type="component" value="Chromosome H"/>
</dbReference>
<feature type="region of interest" description="Disordered" evidence="1">
    <location>
        <begin position="40"/>
        <end position="63"/>
    </location>
</feature>
<organism evidence="3 4">
    <name type="scientific">[Candida] anglica</name>
    <dbReference type="NCBI Taxonomy" id="148631"/>
    <lineage>
        <taxon>Eukaryota</taxon>
        <taxon>Fungi</taxon>
        <taxon>Dikarya</taxon>
        <taxon>Ascomycota</taxon>
        <taxon>Saccharomycotina</taxon>
        <taxon>Pichiomycetes</taxon>
        <taxon>Debaryomycetaceae</taxon>
        <taxon>Kurtzmaniella</taxon>
    </lineage>
</organism>